<dbReference type="SUPFAM" id="SSF55729">
    <property type="entry name" value="Acyl-CoA N-acyltransferases (Nat)"/>
    <property type="match status" value="1"/>
</dbReference>
<dbReference type="RefSeq" id="WP_012834752.1">
    <property type="nucleotide sequence ID" value="NC_013441.1"/>
</dbReference>
<dbReference type="eggNOG" id="COG0456">
    <property type="taxonomic scope" value="Bacteria"/>
</dbReference>
<sequence>MTIRLVTLTGQDARVWLEPALDIYVTAMEYPRGTEIHRAALWRDHIGRPGWRAFGAVLTVAPHEAHTQPGARRRVASPVGSTENDLLVGIAYGYTGAPDQWWNQQLRHGLRRRGYPPEAVDAIAADYFELTELHVHPTVQGRGIGQLLLRRLLAERHEARVLLSTPEIPDERNRAWSLYRRMGFTDVLRDFTFTGDPRPFAFLGRRLPLPAPPIPGSPGGPGR</sequence>
<evidence type="ECO:0000259" key="1">
    <source>
        <dbReference type="PROSITE" id="PS51186"/>
    </source>
</evidence>
<reference evidence="3" key="1">
    <citation type="submission" date="2009-10" db="EMBL/GenBank/DDBJ databases">
        <title>The complete chromosome of Gordonia bronchialis DSM 43247.</title>
        <authorList>
            <consortium name="US DOE Joint Genome Institute (JGI-PGF)"/>
            <person name="Lucas S."/>
            <person name="Copeland A."/>
            <person name="Lapidus A."/>
            <person name="Glavina del Rio T."/>
            <person name="Dalin E."/>
            <person name="Tice H."/>
            <person name="Bruce D."/>
            <person name="Goodwin L."/>
            <person name="Pitluck S."/>
            <person name="Kyrpides N."/>
            <person name="Mavromatis K."/>
            <person name="Ivanova N."/>
            <person name="Ovchinnikova G."/>
            <person name="Saunders E."/>
            <person name="Brettin T."/>
            <person name="Detter J.C."/>
            <person name="Han C."/>
            <person name="Larimer F."/>
            <person name="Land M."/>
            <person name="Hauser L."/>
            <person name="Markowitz V."/>
            <person name="Cheng J.-F."/>
            <person name="Hugenholtz P."/>
            <person name="Woyke T."/>
            <person name="Wu D."/>
            <person name="Jando M."/>
            <person name="Schneider S."/>
            <person name="Goeker M."/>
            <person name="Klenk H.-P."/>
            <person name="Eisen J.A."/>
        </authorList>
    </citation>
    <scope>NUCLEOTIDE SEQUENCE [LARGE SCALE GENOMIC DNA]</scope>
    <source>
        <strain evidence="3">ATCC 25592 / DSM 43247 / BCRC 13721 / JCM 3198 / KCTC 3076 / NBRC 16047 / NCTC 10667</strain>
    </source>
</reference>
<feature type="domain" description="N-acetyltransferase" evidence="1">
    <location>
        <begin position="28"/>
        <end position="210"/>
    </location>
</feature>
<dbReference type="InterPro" id="IPR000182">
    <property type="entry name" value="GNAT_dom"/>
</dbReference>
<dbReference type="PROSITE" id="PS51186">
    <property type="entry name" value="GNAT"/>
    <property type="match status" value="1"/>
</dbReference>
<dbReference type="KEGG" id="gbr:Gbro_3029"/>
<dbReference type="AlphaFoldDB" id="D0LAU3"/>
<dbReference type="HOGENOM" id="CLU_091690_0_0_11"/>
<dbReference type="Pfam" id="PF13508">
    <property type="entry name" value="Acetyltransf_7"/>
    <property type="match status" value="1"/>
</dbReference>
<dbReference type="GO" id="GO:0016747">
    <property type="term" value="F:acyltransferase activity, transferring groups other than amino-acyl groups"/>
    <property type="evidence" value="ECO:0007669"/>
    <property type="project" value="InterPro"/>
</dbReference>
<dbReference type="Gene3D" id="3.40.630.30">
    <property type="match status" value="1"/>
</dbReference>
<name>D0LAU3_GORB4</name>
<dbReference type="Proteomes" id="UP000001219">
    <property type="component" value="Chromosome"/>
</dbReference>
<dbReference type="InterPro" id="IPR016181">
    <property type="entry name" value="Acyl_CoA_acyltransferase"/>
</dbReference>
<keyword evidence="3" id="KW-1185">Reference proteome</keyword>
<evidence type="ECO:0000313" key="3">
    <source>
        <dbReference type="Proteomes" id="UP000001219"/>
    </source>
</evidence>
<dbReference type="STRING" id="526226.Gbro_3029"/>
<dbReference type="EMBL" id="CP001802">
    <property type="protein sequence ID" value="ACY22236.1"/>
    <property type="molecule type" value="Genomic_DNA"/>
</dbReference>
<reference evidence="2 3" key="2">
    <citation type="journal article" date="2010" name="Stand. Genomic Sci.">
        <title>Complete genome sequence of Gordonia bronchialis type strain (3410).</title>
        <authorList>
            <person name="Ivanova N."/>
            <person name="Sikorski J."/>
            <person name="Jando M."/>
            <person name="Lapidus A."/>
            <person name="Nolan M."/>
            <person name="Lucas S."/>
            <person name="Del Rio T.G."/>
            <person name="Tice H."/>
            <person name="Copeland A."/>
            <person name="Cheng J.F."/>
            <person name="Chen F."/>
            <person name="Bruce D."/>
            <person name="Goodwin L."/>
            <person name="Pitluck S."/>
            <person name="Mavromatis K."/>
            <person name="Ovchinnikova G."/>
            <person name="Pati A."/>
            <person name="Chen A."/>
            <person name="Palaniappan K."/>
            <person name="Land M."/>
            <person name="Hauser L."/>
            <person name="Chang Y.J."/>
            <person name="Jeffries C.D."/>
            <person name="Chain P."/>
            <person name="Saunders E."/>
            <person name="Han C."/>
            <person name="Detter J.C."/>
            <person name="Brettin T."/>
            <person name="Rohde M."/>
            <person name="Goker M."/>
            <person name="Bristow J."/>
            <person name="Eisen J.A."/>
            <person name="Markowitz V."/>
            <person name="Hugenholtz P."/>
            <person name="Klenk H.P."/>
            <person name="Kyrpides N.C."/>
        </authorList>
    </citation>
    <scope>NUCLEOTIDE SEQUENCE [LARGE SCALE GENOMIC DNA]</scope>
    <source>
        <strain evidence="3">ATCC 25592 / DSM 43247 / BCRC 13721 / JCM 3198 / KCTC 3076 / NBRC 16047 / NCTC 10667</strain>
    </source>
</reference>
<gene>
    <name evidence="2" type="ordered locus">Gbro_3029</name>
</gene>
<protein>
    <submittedName>
        <fullName evidence="2">GCN5-related N-acetyltransferase</fullName>
    </submittedName>
</protein>
<proteinExistence type="predicted"/>
<accession>D0LAU3</accession>
<evidence type="ECO:0000313" key="2">
    <source>
        <dbReference type="EMBL" id="ACY22236.1"/>
    </source>
</evidence>
<dbReference type="OrthoDB" id="3692150at2"/>
<organism evidence="2 3">
    <name type="scientific">Gordonia bronchialis (strain ATCC 25592 / DSM 43247 / BCRC 13721 / JCM 3198 / KCTC 3076 / NBRC 16047 / NCTC 10667)</name>
    <name type="common">Rhodococcus bronchialis</name>
    <dbReference type="NCBI Taxonomy" id="526226"/>
    <lineage>
        <taxon>Bacteria</taxon>
        <taxon>Bacillati</taxon>
        <taxon>Actinomycetota</taxon>
        <taxon>Actinomycetes</taxon>
        <taxon>Mycobacteriales</taxon>
        <taxon>Gordoniaceae</taxon>
        <taxon>Gordonia</taxon>
    </lineage>
</organism>